<comment type="caution">
    <text evidence="2">The sequence shown here is derived from an EMBL/GenBank/DDBJ whole genome shotgun (WGS) entry which is preliminary data.</text>
</comment>
<accession>A0A5B7IXI0</accession>
<feature type="region of interest" description="Disordered" evidence="1">
    <location>
        <begin position="1"/>
        <end position="48"/>
    </location>
</feature>
<reference evidence="2 3" key="1">
    <citation type="submission" date="2019-05" db="EMBL/GenBank/DDBJ databases">
        <title>Another draft genome of Portunus trituberculatus and its Hox gene families provides insights of decapod evolution.</title>
        <authorList>
            <person name="Jeong J.-H."/>
            <person name="Song I."/>
            <person name="Kim S."/>
            <person name="Choi T."/>
            <person name="Kim D."/>
            <person name="Ryu S."/>
            <person name="Kim W."/>
        </authorList>
    </citation>
    <scope>NUCLEOTIDE SEQUENCE [LARGE SCALE GENOMIC DNA]</scope>
    <source>
        <tissue evidence="2">Muscle</tissue>
    </source>
</reference>
<organism evidence="2 3">
    <name type="scientific">Portunus trituberculatus</name>
    <name type="common">Swimming crab</name>
    <name type="synonym">Neptunus trituberculatus</name>
    <dbReference type="NCBI Taxonomy" id="210409"/>
    <lineage>
        <taxon>Eukaryota</taxon>
        <taxon>Metazoa</taxon>
        <taxon>Ecdysozoa</taxon>
        <taxon>Arthropoda</taxon>
        <taxon>Crustacea</taxon>
        <taxon>Multicrustacea</taxon>
        <taxon>Malacostraca</taxon>
        <taxon>Eumalacostraca</taxon>
        <taxon>Eucarida</taxon>
        <taxon>Decapoda</taxon>
        <taxon>Pleocyemata</taxon>
        <taxon>Brachyura</taxon>
        <taxon>Eubrachyura</taxon>
        <taxon>Portunoidea</taxon>
        <taxon>Portunidae</taxon>
        <taxon>Portuninae</taxon>
        <taxon>Portunus</taxon>
    </lineage>
</organism>
<evidence type="ECO:0000313" key="2">
    <source>
        <dbReference type="EMBL" id="MPC87225.1"/>
    </source>
</evidence>
<feature type="compositionally biased region" description="Polar residues" evidence="1">
    <location>
        <begin position="22"/>
        <end position="40"/>
    </location>
</feature>
<dbReference type="EMBL" id="VSRR010073849">
    <property type="protein sequence ID" value="MPC87225.1"/>
    <property type="molecule type" value="Genomic_DNA"/>
</dbReference>
<evidence type="ECO:0000313" key="3">
    <source>
        <dbReference type="Proteomes" id="UP000324222"/>
    </source>
</evidence>
<proteinExistence type="predicted"/>
<dbReference type="OrthoDB" id="6359713at2759"/>
<dbReference type="AlphaFoldDB" id="A0A5B7IXI0"/>
<keyword evidence="3" id="KW-1185">Reference proteome</keyword>
<protein>
    <submittedName>
        <fullName evidence="2">Uncharacterized protein</fullName>
    </submittedName>
</protein>
<name>A0A5B7IXI0_PORTR</name>
<gene>
    <name evidence="2" type="ORF">E2C01_082081</name>
</gene>
<dbReference type="Proteomes" id="UP000324222">
    <property type="component" value="Unassembled WGS sequence"/>
</dbReference>
<evidence type="ECO:0000256" key="1">
    <source>
        <dbReference type="SAM" id="MobiDB-lite"/>
    </source>
</evidence>
<sequence length="142" mass="16260">MADIQNLPDRERCHKNIPLPESSDNSVTSKRSFELHQSTKISRKEEAEKKCEENCKSRSESQKDCTCVWATSNEQGAGIPKKQHTDNPQEDMNTIQCFSEDIDGNLDCISGKYVHMRIACKPDNLLSMYKVFCKCPEHDTKF</sequence>